<comment type="caution">
    <text evidence="9">The sequence shown here is derived from an EMBL/GenBank/DDBJ whole genome shotgun (WGS) entry which is preliminary data.</text>
</comment>
<dbReference type="EMBL" id="DVMY01000031">
    <property type="protein sequence ID" value="HIU36984.1"/>
    <property type="molecule type" value="Genomic_DNA"/>
</dbReference>
<evidence type="ECO:0000256" key="7">
    <source>
        <dbReference type="ARBA" id="ARBA00023237"/>
    </source>
</evidence>
<dbReference type="Proteomes" id="UP000824083">
    <property type="component" value="Unassembled WGS sequence"/>
</dbReference>
<reference evidence="9" key="2">
    <citation type="journal article" date="2021" name="PeerJ">
        <title>Extensive microbial diversity within the chicken gut microbiome revealed by metagenomics and culture.</title>
        <authorList>
            <person name="Gilroy R."/>
            <person name="Ravi A."/>
            <person name="Getino M."/>
            <person name="Pursley I."/>
            <person name="Horton D.L."/>
            <person name="Alikhan N.F."/>
            <person name="Baker D."/>
            <person name="Gharbi K."/>
            <person name="Hall N."/>
            <person name="Watson M."/>
            <person name="Adriaenssens E.M."/>
            <person name="Foster-Nyarko E."/>
            <person name="Jarju S."/>
            <person name="Secka A."/>
            <person name="Antonio M."/>
            <person name="Oren A."/>
            <person name="Chaudhuri R.R."/>
            <person name="La Ragione R."/>
            <person name="Hildebrand F."/>
            <person name="Pallen M.J."/>
        </authorList>
    </citation>
    <scope>NUCLEOTIDE SEQUENCE</scope>
    <source>
        <strain evidence="9">7463</strain>
    </source>
</reference>
<reference evidence="9" key="1">
    <citation type="submission" date="2020-10" db="EMBL/GenBank/DDBJ databases">
        <authorList>
            <person name="Gilroy R."/>
        </authorList>
    </citation>
    <scope>NUCLEOTIDE SEQUENCE</scope>
    <source>
        <strain evidence="9">7463</strain>
    </source>
</reference>
<gene>
    <name evidence="9" type="ORF">IAC56_01730</name>
</gene>
<dbReference type="Gene3D" id="2.40.160.60">
    <property type="entry name" value="Outer membrane protein transport protein (OMPP1/FadL/TodX)"/>
    <property type="match status" value="1"/>
</dbReference>
<dbReference type="GO" id="GO:0015483">
    <property type="term" value="F:long-chain fatty acid transporting porin activity"/>
    <property type="evidence" value="ECO:0007669"/>
    <property type="project" value="TreeGrafter"/>
</dbReference>
<evidence type="ECO:0000256" key="8">
    <source>
        <dbReference type="SAM" id="SignalP"/>
    </source>
</evidence>
<sequence length="446" mass="47975">MKKSAAALVLTGVAAAVSTAFAAGFQLTEQSSLGAGRAYAGAGIVGDDLSAVHYNPAGMTLLDGTRFQAGGVWIGLNADFKGNKGESENGRLKGQMIPAGYVTHQVNDKVWLGFAMTVPFGMGTEYSRDWKYANRGTSAKIYTFDMNPSIAYKVSDFISVGAGVSVQYAKAELGMRMDAQPGVSLAHGKVEADSWDWGYNLGVMITPNDKLRFGLAYRSAIEHNADGDVKLTGVNTKLLGALMGPFSPLAGSLEGTMLGTAATIKTPDTVMLTGTWEATDKLRLSGLVRWANWSNFDDLTLNNDVPAGLSSVLGSLNNPTLNQIVGGMKEVTIENKWQDTWLFSVGADYRINDAFTIRGGLAYETSPIDDQSTRMAVIPDTDRVWFSLGGSWYATQDLQFDIGATYLMGVGDKDLYCDLKSKGGKKVGKYDSLDAYLLGVQMQYRF</sequence>
<dbReference type="SUPFAM" id="SSF56935">
    <property type="entry name" value="Porins"/>
    <property type="match status" value="1"/>
</dbReference>
<feature type="signal peptide" evidence="8">
    <location>
        <begin position="1"/>
        <end position="22"/>
    </location>
</feature>
<keyword evidence="9" id="KW-0675">Receptor</keyword>
<evidence type="ECO:0000256" key="2">
    <source>
        <dbReference type="ARBA" id="ARBA00008163"/>
    </source>
</evidence>
<organism evidence="9 10">
    <name type="scientific">Candidatus Aphodousia faecigallinarum</name>
    <dbReference type="NCBI Taxonomy" id="2840677"/>
    <lineage>
        <taxon>Bacteria</taxon>
        <taxon>Pseudomonadati</taxon>
        <taxon>Pseudomonadota</taxon>
        <taxon>Betaproteobacteria</taxon>
        <taxon>Burkholderiales</taxon>
        <taxon>Sutterellaceae</taxon>
        <taxon>Sutterellaceae incertae sedis</taxon>
        <taxon>Candidatus Aphodousia</taxon>
    </lineage>
</organism>
<evidence type="ECO:0000256" key="6">
    <source>
        <dbReference type="ARBA" id="ARBA00023136"/>
    </source>
</evidence>
<keyword evidence="5 8" id="KW-0732">Signal</keyword>
<keyword evidence="4" id="KW-0812">Transmembrane</keyword>
<evidence type="ECO:0000256" key="3">
    <source>
        <dbReference type="ARBA" id="ARBA00022452"/>
    </source>
</evidence>
<protein>
    <submittedName>
        <fullName evidence="9">TonB-dependent receptor</fullName>
    </submittedName>
</protein>
<evidence type="ECO:0000256" key="4">
    <source>
        <dbReference type="ARBA" id="ARBA00022692"/>
    </source>
</evidence>
<dbReference type="GO" id="GO:0009279">
    <property type="term" value="C:cell outer membrane"/>
    <property type="evidence" value="ECO:0007669"/>
    <property type="project" value="UniProtKB-SubCell"/>
</dbReference>
<keyword evidence="7" id="KW-0998">Cell outer membrane</keyword>
<dbReference type="PANTHER" id="PTHR35093">
    <property type="entry name" value="OUTER MEMBRANE PROTEIN NMB0088-RELATED"/>
    <property type="match status" value="1"/>
</dbReference>
<comment type="similarity">
    <text evidence="2">Belongs to the OmpP1/FadL family.</text>
</comment>
<comment type="subcellular location">
    <subcellularLocation>
        <location evidence="1">Cell outer membrane</location>
        <topology evidence="1">Multi-pass membrane protein</topology>
    </subcellularLocation>
</comment>
<evidence type="ECO:0000313" key="10">
    <source>
        <dbReference type="Proteomes" id="UP000824083"/>
    </source>
</evidence>
<feature type="chain" id="PRO_5038474791" evidence="8">
    <location>
        <begin position="23"/>
        <end position="446"/>
    </location>
</feature>
<dbReference type="PANTHER" id="PTHR35093:SF3">
    <property type="entry name" value="LONG-CHAIN FATTY ACID TRANSPORT PROTEIN"/>
    <property type="match status" value="1"/>
</dbReference>
<name>A0A9D1LEQ1_9BURK</name>
<dbReference type="InterPro" id="IPR005017">
    <property type="entry name" value="OMPP1/FadL/TodX"/>
</dbReference>
<evidence type="ECO:0000256" key="5">
    <source>
        <dbReference type="ARBA" id="ARBA00022729"/>
    </source>
</evidence>
<dbReference type="AlphaFoldDB" id="A0A9D1LEQ1"/>
<evidence type="ECO:0000313" key="9">
    <source>
        <dbReference type="EMBL" id="HIU36984.1"/>
    </source>
</evidence>
<evidence type="ECO:0000256" key="1">
    <source>
        <dbReference type="ARBA" id="ARBA00004571"/>
    </source>
</evidence>
<dbReference type="Pfam" id="PF03349">
    <property type="entry name" value="Toluene_X"/>
    <property type="match status" value="1"/>
</dbReference>
<proteinExistence type="inferred from homology"/>
<keyword evidence="3" id="KW-1134">Transmembrane beta strand</keyword>
<accession>A0A9D1LEQ1</accession>
<keyword evidence="6" id="KW-0472">Membrane</keyword>